<proteinExistence type="predicted"/>
<dbReference type="AlphaFoldDB" id="A0A021VQN1"/>
<evidence type="ECO:0000313" key="9">
    <source>
        <dbReference type="EMBL" id="EYR63451.1"/>
    </source>
</evidence>
<evidence type="ECO:0000256" key="3">
    <source>
        <dbReference type="ARBA" id="ARBA00022692"/>
    </source>
</evidence>
<comment type="subcellular location">
    <subcellularLocation>
        <location evidence="1">Cell membrane</location>
        <topology evidence="1">Multi-pass membrane protein</topology>
    </subcellularLocation>
</comment>
<feature type="transmembrane region" description="Helical" evidence="6">
    <location>
        <begin position="325"/>
        <end position="345"/>
    </location>
</feature>
<evidence type="ECO:0000256" key="4">
    <source>
        <dbReference type="ARBA" id="ARBA00022989"/>
    </source>
</evidence>
<feature type="transmembrane region" description="Helical" evidence="6">
    <location>
        <begin position="357"/>
        <end position="380"/>
    </location>
</feature>
<keyword evidence="5 6" id="KW-0472">Membrane</keyword>
<evidence type="ECO:0000256" key="5">
    <source>
        <dbReference type="ARBA" id="ARBA00023136"/>
    </source>
</evidence>
<keyword evidence="2" id="KW-1003">Cell membrane</keyword>
<feature type="chain" id="PRO_5039010422" evidence="7">
    <location>
        <begin position="28"/>
        <end position="446"/>
    </location>
</feature>
<evidence type="ECO:0000256" key="2">
    <source>
        <dbReference type="ARBA" id="ARBA00022475"/>
    </source>
</evidence>
<feature type="transmembrane region" description="Helical" evidence="6">
    <location>
        <begin position="419"/>
        <end position="438"/>
    </location>
</feature>
<name>A0A021VQN1_9CELL</name>
<evidence type="ECO:0000259" key="8">
    <source>
        <dbReference type="Pfam" id="PF03772"/>
    </source>
</evidence>
<dbReference type="PANTHER" id="PTHR30619:SF1">
    <property type="entry name" value="RECOMBINATION PROTEIN 2"/>
    <property type="match status" value="1"/>
</dbReference>
<keyword evidence="3 6" id="KW-0812">Transmembrane</keyword>
<feature type="non-terminal residue" evidence="9">
    <location>
        <position position="1"/>
    </location>
</feature>
<feature type="transmembrane region" description="Helical" evidence="6">
    <location>
        <begin position="196"/>
        <end position="218"/>
    </location>
</feature>
<reference evidence="9 10" key="1">
    <citation type="submission" date="2014-01" db="EMBL/GenBank/DDBJ databases">
        <title>Actinotalea ferrariae CF5-4.</title>
        <authorList>
            <person name="Chen F."/>
            <person name="Li Y."/>
            <person name="Wang G."/>
        </authorList>
    </citation>
    <scope>NUCLEOTIDE SEQUENCE [LARGE SCALE GENOMIC DNA]</scope>
    <source>
        <strain evidence="9 10">CF5-4</strain>
    </source>
</reference>
<dbReference type="RefSeq" id="WP_216699424.1">
    <property type="nucleotide sequence ID" value="NZ_AXCW01000092.1"/>
</dbReference>
<gene>
    <name evidence="9" type="ORF">N866_20370</name>
</gene>
<dbReference type="EMBL" id="AXCW01000092">
    <property type="protein sequence ID" value="EYR63451.1"/>
    <property type="molecule type" value="Genomic_DNA"/>
</dbReference>
<evidence type="ECO:0000256" key="6">
    <source>
        <dbReference type="SAM" id="Phobius"/>
    </source>
</evidence>
<accession>A0A021VQN1</accession>
<sequence length="446" mass="44433">AARRSARRRGGTLAVTAVLAVTAAALAGTVTTVQTAVREAGALARLADGQEHVRLEGRVLGDPVRVGSWGERYRVRVSASRVDGPGLEGDAAAEVLVLGGQGWGAVRRGGTVSVVGALTRSPRGAVAVAELRAAGPPELLASPGGGAAVVEVLRRGLRDATTDLPADRRGLVTGAAVGATEDVPDGLRQAMRDAGLTHVTAVSGAHFAVLAVTVLALAGAVRAPPAVRAGLLGLTALGFVHLVHGGASVSRAAAAATVWALAILLRRPARAVPALAAGVVVLLLVDPWLARSFGFVLSVAATAAIVLLAPALVARCPPPVPRPAATVLAVPVAAQLACAPVLVLLDPVITTYAVPANVLAAPALLPATLLGLLATVLAPLAPGPAEVVARLAGVPAAWVGLVARTAAALPGARLPWLPGVPGALALALVVVGGVTLVLRRWPPRQG</sequence>
<dbReference type="InterPro" id="IPR004477">
    <property type="entry name" value="ComEC_N"/>
</dbReference>
<feature type="transmembrane region" description="Helical" evidence="6">
    <location>
        <begin position="272"/>
        <end position="289"/>
    </location>
</feature>
<feature type="signal peptide" evidence="7">
    <location>
        <begin position="1"/>
        <end position="27"/>
    </location>
</feature>
<evidence type="ECO:0000256" key="7">
    <source>
        <dbReference type="SAM" id="SignalP"/>
    </source>
</evidence>
<feature type="domain" description="ComEC/Rec2-related protein" evidence="8">
    <location>
        <begin position="177"/>
        <end position="439"/>
    </location>
</feature>
<comment type="caution">
    <text evidence="9">The sequence shown here is derived from an EMBL/GenBank/DDBJ whole genome shotgun (WGS) entry which is preliminary data.</text>
</comment>
<evidence type="ECO:0000256" key="1">
    <source>
        <dbReference type="ARBA" id="ARBA00004651"/>
    </source>
</evidence>
<keyword evidence="4 6" id="KW-1133">Transmembrane helix</keyword>
<dbReference type="Pfam" id="PF03772">
    <property type="entry name" value="Competence"/>
    <property type="match status" value="1"/>
</dbReference>
<dbReference type="PANTHER" id="PTHR30619">
    <property type="entry name" value="DNA INTERNALIZATION/COMPETENCE PROTEIN COMEC/REC2"/>
    <property type="match status" value="1"/>
</dbReference>
<dbReference type="InterPro" id="IPR052159">
    <property type="entry name" value="Competence_DNA_uptake"/>
</dbReference>
<dbReference type="NCBIfam" id="TIGR00360">
    <property type="entry name" value="ComEC_N-term"/>
    <property type="match status" value="1"/>
</dbReference>
<keyword evidence="10" id="KW-1185">Reference proteome</keyword>
<evidence type="ECO:0000313" key="10">
    <source>
        <dbReference type="Proteomes" id="UP000019753"/>
    </source>
</evidence>
<dbReference type="GO" id="GO:0005886">
    <property type="term" value="C:plasma membrane"/>
    <property type="evidence" value="ECO:0007669"/>
    <property type="project" value="UniProtKB-SubCell"/>
</dbReference>
<dbReference type="Proteomes" id="UP000019753">
    <property type="component" value="Unassembled WGS sequence"/>
</dbReference>
<keyword evidence="7" id="KW-0732">Signal</keyword>
<protein>
    <submittedName>
        <fullName evidence="9">Competence protein ComEC</fullName>
    </submittedName>
</protein>
<feature type="transmembrane region" description="Helical" evidence="6">
    <location>
        <begin position="225"/>
        <end position="243"/>
    </location>
</feature>
<feature type="transmembrane region" description="Helical" evidence="6">
    <location>
        <begin position="295"/>
        <end position="313"/>
    </location>
</feature>
<organism evidence="9 10">
    <name type="scientific">Actinotalea ferrariae CF5-4</name>
    <dbReference type="NCBI Taxonomy" id="948458"/>
    <lineage>
        <taxon>Bacteria</taxon>
        <taxon>Bacillati</taxon>
        <taxon>Actinomycetota</taxon>
        <taxon>Actinomycetes</taxon>
        <taxon>Micrococcales</taxon>
        <taxon>Cellulomonadaceae</taxon>
        <taxon>Actinotalea</taxon>
    </lineage>
</organism>